<evidence type="ECO:0008006" key="4">
    <source>
        <dbReference type="Google" id="ProtNLM"/>
    </source>
</evidence>
<proteinExistence type="predicted"/>
<evidence type="ECO:0000313" key="3">
    <source>
        <dbReference type="Proteomes" id="UP001595826"/>
    </source>
</evidence>
<evidence type="ECO:0000256" key="1">
    <source>
        <dbReference type="SAM" id="SignalP"/>
    </source>
</evidence>
<feature type="signal peptide" evidence="1">
    <location>
        <begin position="1"/>
        <end position="18"/>
    </location>
</feature>
<protein>
    <recommendedName>
        <fullName evidence="4">DUF4468 domain-containing protein</fullName>
    </recommendedName>
</protein>
<dbReference type="RefSeq" id="WP_377408777.1">
    <property type="nucleotide sequence ID" value="NZ_JBHSCY010000001.1"/>
</dbReference>
<name>A0ABV8RAS2_9FLAO</name>
<feature type="chain" id="PRO_5046280385" description="DUF4468 domain-containing protein" evidence="1">
    <location>
        <begin position="19"/>
        <end position="181"/>
    </location>
</feature>
<comment type="caution">
    <text evidence="2">The sequence shown here is derived from an EMBL/GenBank/DDBJ whole genome shotgun (WGS) entry which is preliminary data.</text>
</comment>
<accession>A0ABV8RAS2</accession>
<reference evidence="3" key="1">
    <citation type="journal article" date="2019" name="Int. J. Syst. Evol. Microbiol.">
        <title>The Global Catalogue of Microorganisms (GCM) 10K type strain sequencing project: providing services to taxonomists for standard genome sequencing and annotation.</title>
        <authorList>
            <consortium name="The Broad Institute Genomics Platform"/>
            <consortium name="The Broad Institute Genome Sequencing Center for Infectious Disease"/>
            <person name="Wu L."/>
            <person name="Ma J."/>
        </authorList>
    </citation>
    <scope>NUCLEOTIDE SEQUENCE [LARGE SCALE GENOMIC DNA]</scope>
    <source>
        <strain evidence="3">CECT 8655</strain>
    </source>
</reference>
<dbReference type="EMBL" id="JBHSCY010000001">
    <property type="protein sequence ID" value="MFC4268354.1"/>
    <property type="molecule type" value="Genomic_DNA"/>
</dbReference>
<organism evidence="2 3">
    <name type="scientific">Polaribacter marinivivus</name>
    <dbReference type="NCBI Taxonomy" id="1524260"/>
    <lineage>
        <taxon>Bacteria</taxon>
        <taxon>Pseudomonadati</taxon>
        <taxon>Bacteroidota</taxon>
        <taxon>Flavobacteriia</taxon>
        <taxon>Flavobacteriales</taxon>
        <taxon>Flavobacteriaceae</taxon>
    </lineage>
</organism>
<evidence type="ECO:0000313" key="2">
    <source>
        <dbReference type="EMBL" id="MFC4268354.1"/>
    </source>
</evidence>
<gene>
    <name evidence="2" type="ORF">ACFOWD_05500</name>
</gene>
<keyword evidence="1" id="KW-0732">Signal</keyword>
<sequence>MKILSTLLFLIISLSANCQNPKTEFENFKLQDNKKIIWEKIFDRNLSKDSILNIISEHKSSQRFLNNIDLKDDSFSGLSNFIKISDLKGLPLAVHTDFNCFVRIDVKDNKYRVTINDIKFKPINLNYGMVGMNTNFTLEDIVVRNKHHEIRKNKTARKVLTNLNNDLLSIFNFKIKENKGW</sequence>
<dbReference type="Proteomes" id="UP001595826">
    <property type="component" value="Unassembled WGS sequence"/>
</dbReference>
<keyword evidence="3" id="KW-1185">Reference proteome</keyword>